<geneLocation type="plasmid" evidence="1">
    <name>pUJ-83KPC</name>
</geneLocation>
<reference evidence="1" key="1">
    <citation type="submission" date="2017-12" db="EMBL/GenBank/DDBJ databases">
        <title>Insights into the successfully spreading KPC-encoding IncII plasmids.</title>
        <authorList>
            <person name="Brandt C."/>
            <person name="Pletz M.W."/>
            <person name="Makarewicz O."/>
        </authorList>
    </citation>
    <scope>NUCLEOTIDE SEQUENCE</scope>
    <source>
        <strain evidence="1">St015256/1</strain>
        <plasmid evidence="1">pUJ-83KPC</plasmid>
    </source>
</reference>
<name>A0A2P1BP87_KLEPN</name>
<dbReference type="EMBL" id="MG700549">
    <property type="protein sequence ID" value="AVI43551.1"/>
    <property type="molecule type" value="Genomic_DNA"/>
</dbReference>
<accession>A0A2P1BP87</accession>
<proteinExistence type="predicted"/>
<protein>
    <submittedName>
        <fullName evidence="1">Uncharacterized protein</fullName>
    </submittedName>
</protein>
<dbReference type="AlphaFoldDB" id="A0A2P1BP87"/>
<sequence>MHKLALRDLKRWWQLLMVHFGCGINSPEIQIILTEMLTEHVSWISYLNFQSNRPGLRPVLRPHLIPRAVRHSGDCVQFCW</sequence>
<keyword evidence="1" id="KW-0614">Plasmid</keyword>
<evidence type="ECO:0000313" key="1">
    <source>
        <dbReference type="EMBL" id="AVI43551.1"/>
    </source>
</evidence>
<organism evidence="1">
    <name type="scientific">Klebsiella pneumoniae</name>
    <dbReference type="NCBI Taxonomy" id="573"/>
    <lineage>
        <taxon>Bacteria</taxon>
        <taxon>Pseudomonadati</taxon>
        <taxon>Pseudomonadota</taxon>
        <taxon>Gammaproteobacteria</taxon>
        <taxon>Enterobacterales</taxon>
        <taxon>Enterobacteriaceae</taxon>
        <taxon>Klebsiella/Raoultella group</taxon>
        <taxon>Klebsiella</taxon>
        <taxon>Klebsiella pneumoniae complex</taxon>
    </lineage>
</organism>